<dbReference type="EMBL" id="FCQH01000016">
    <property type="protein sequence ID" value="CVL05378.1"/>
    <property type="molecule type" value="Genomic_DNA"/>
</dbReference>
<dbReference type="CDD" id="cd10170">
    <property type="entry name" value="ASKHA_NBD_HSP70"/>
    <property type="match status" value="1"/>
</dbReference>
<accession>A0A1L7U3Q0</accession>
<dbReference type="PANTHER" id="PTHR14187:SF81">
    <property type="entry name" value="HSP70 FAMILY PROTEIN (AFU_ORTHOLOGUE AFUA_4G14040)"/>
    <property type="match status" value="1"/>
</dbReference>
<dbReference type="Gene3D" id="3.90.640.10">
    <property type="entry name" value="Actin, Chain A, domain 4"/>
    <property type="match status" value="1"/>
</dbReference>
<dbReference type="Proteomes" id="UP000184255">
    <property type="component" value="Unassembled WGS sequence"/>
</dbReference>
<keyword evidence="2" id="KW-1185">Reference proteome</keyword>
<dbReference type="Gene3D" id="3.30.420.40">
    <property type="match status" value="2"/>
</dbReference>
<dbReference type="SUPFAM" id="SSF53067">
    <property type="entry name" value="Actin-like ATPase domain"/>
    <property type="match status" value="2"/>
</dbReference>
<organism evidence="1 2">
    <name type="scientific">Fusarium mangiferae</name>
    <name type="common">Mango malformation disease fungus</name>
    <dbReference type="NCBI Taxonomy" id="192010"/>
    <lineage>
        <taxon>Eukaryota</taxon>
        <taxon>Fungi</taxon>
        <taxon>Dikarya</taxon>
        <taxon>Ascomycota</taxon>
        <taxon>Pezizomycotina</taxon>
        <taxon>Sordariomycetes</taxon>
        <taxon>Hypocreomycetidae</taxon>
        <taxon>Hypocreales</taxon>
        <taxon>Nectriaceae</taxon>
        <taxon>Fusarium</taxon>
        <taxon>Fusarium fujikuroi species complex</taxon>
    </lineage>
</organism>
<dbReference type="GeneID" id="65090025"/>
<evidence type="ECO:0000313" key="1">
    <source>
        <dbReference type="EMBL" id="CVL05378.1"/>
    </source>
</evidence>
<dbReference type="VEuPathDB" id="FungiDB:FMAN_10772"/>
<dbReference type="AlphaFoldDB" id="A0A1L7U3Q0"/>
<dbReference type="PANTHER" id="PTHR14187">
    <property type="entry name" value="ALPHA KINASE/ELONGATION FACTOR 2 KINASE"/>
    <property type="match status" value="1"/>
</dbReference>
<reference evidence="2" key="1">
    <citation type="journal article" date="2016" name="Genome Biol. Evol.">
        <title>Comparative 'omics' of the Fusarium fujikuroi species complex highlights differences in genetic potential and metabolite synthesis.</title>
        <authorList>
            <person name="Niehaus E.-M."/>
            <person name="Muensterkoetter M."/>
            <person name="Proctor R.H."/>
            <person name="Brown D.W."/>
            <person name="Sharon A."/>
            <person name="Idan Y."/>
            <person name="Oren-Young L."/>
            <person name="Sieber C.M."/>
            <person name="Novak O."/>
            <person name="Pencik A."/>
            <person name="Tarkowska D."/>
            <person name="Hromadova K."/>
            <person name="Freeman S."/>
            <person name="Maymon M."/>
            <person name="Elazar M."/>
            <person name="Youssef S.A."/>
            <person name="El-Shabrawy E.S.M."/>
            <person name="Shalaby A.B.A."/>
            <person name="Houterman P."/>
            <person name="Brock N.L."/>
            <person name="Burkhardt I."/>
            <person name="Tsavkelova E.A."/>
            <person name="Dickschat J.S."/>
            <person name="Galuszka P."/>
            <person name="Gueldener U."/>
            <person name="Tudzynski B."/>
        </authorList>
    </citation>
    <scope>NUCLEOTIDE SEQUENCE [LARGE SCALE GENOMIC DNA]</scope>
    <source>
        <strain evidence="2">MRC7560</strain>
    </source>
</reference>
<evidence type="ECO:0000313" key="2">
    <source>
        <dbReference type="Proteomes" id="UP000184255"/>
    </source>
</evidence>
<protein>
    <submittedName>
        <fullName evidence="1">Related to hsp70 protein</fullName>
    </submittedName>
</protein>
<dbReference type="RefSeq" id="XP_041689279.1">
    <property type="nucleotide sequence ID" value="XM_041823728.1"/>
</dbReference>
<gene>
    <name evidence="1" type="ORF">FMAN_10772</name>
</gene>
<name>A0A1L7U3Q0_FUSMA</name>
<dbReference type="InterPro" id="IPR043129">
    <property type="entry name" value="ATPase_NBD"/>
</dbReference>
<comment type="caution">
    <text evidence="1">The sequence shown here is derived from an EMBL/GenBank/DDBJ whole genome shotgun (WGS) entry which is preliminary data.</text>
</comment>
<sequence>MTSESDERKLIVGVDYGTTYSGVSFVWSTAVGIESIELVDQWGSGERSGGRVGYERLVPSKISYSPELSWGYDIDPGATTYCWTKLLLDRFTKPSDFDDSSLTEVDGPGLLLTPRNKTPEDVVTDFLAQLYSHVMSLLVDKFGTLVELSPIEFWFTVPALWSLRAEDATKNAALKAGFGSREKDSVHMVREPEAAAIACLSELIKDGESKLVQVGDGVLVCDCGGGTVDLASYKVQVAYPKPSLDQACVSEGEVIIPLPCYKLVFILRSIAIGGKCGSTTIDRALHKLMEERFGSAFSSLPYEKKGGGTKFMNQFESAKRDFGVSKRSRKYRLDLRLKVPDSQWYDGDDNEVIITTEDMRSLFDPVVKQIIVLLEQQIQATLTESQLETICLVGGFGESVYLLNKLKEWCPPGIELLNPTRSWEAVCLGAALRGLDGPIVIKKKCRRHLGTKVAKPFREGIDDEDDSYLDPFDGSKRIGGFMDWMVNRGEVITPDSVVIRPYSLNFLEGREKKWVETLYQCSLAVAPEKQSHHSVEELGELHVDLSNVDLSDFETKEITTPLQWKKLKIHRVIILIVMVVEDDLGYMHFRVVCGREIVGEAKLKFGKEKEESKLSLENLTIS</sequence>
<proteinExistence type="predicted"/>